<feature type="domain" description="HTH lysR-type" evidence="6">
    <location>
        <begin position="1"/>
        <end position="52"/>
    </location>
</feature>
<dbReference type="InterPro" id="IPR036388">
    <property type="entry name" value="WH-like_DNA-bd_sf"/>
</dbReference>
<dbReference type="PROSITE" id="PS50931">
    <property type="entry name" value="HTH_LYSR"/>
    <property type="match status" value="1"/>
</dbReference>
<dbReference type="Proteomes" id="UP000500826">
    <property type="component" value="Chromosome"/>
</dbReference>
<dbReference type="PRINTS" id="PR00039">
    <property type="entry name" value="HTHLYSR"/>
</dbReference>
<reference evidence="7 8" key="1">
    <citation type="submission" date="2020-05" db="EMBL/GenBank/DDBJ databases">
        <title>Ramlibacter rhizophilus sp. nov., isolated from rhizosphere soil of national flower Mugunghwa from South Korea.</title>
        <authorList>
            <person name="Zheng-Fei Y."/>
            <person name="Huan T."/>
        </authorList>
    </citation>
    <scope>NUCLEOTIDE SEQUENCE [LARGE SCALE GENOMIC DNA]</scope>
    <source>
        <strain evidence="7 8">H242</strain>
    </source>
</reference>
<keyword evidence="2" id="KW-0805">Transcription regulation</keyword>
<feature type="compositionally biased region" description="Basic residues" evidence="5">
    <location>
        <begin position="330"/>
        <end position="346"/>
    </location>
</feature>
<feature type="compositionally biased region" description="Low complexity" evidence="5">
    <location>
        <begin position="302"/>
        <end position="320"/>
    </location>
</feature>
<dbReference type="Gene3D" id="3.40.190.10">
    <property type="entry name" value="Periplasmic binding protein-like II"/>
    <property type="match status" value="2"/>
</dbReference>
<evidence type="ECO:0000259" key="6">
    <source>
        <dbReference type="PROSITE" id="PS50931"/>
    </source>
</evidence>
<dbReference type="InterPro" id="IPR036390">
    <property type="entry name" value="WH_DNA-bd_sf"/>
</dbReference>
<dbReference type="Pfam" id="PF03466">
    <property type="entry name" value="LysR_substrate"/>
    <property type="match status" value="1"/>
</dbReference>
<evidence type="ECO:0000256" key="1">
    <source>
        <dbReference type="ARBA" id="ARBA00009437"/>
    </source>
</evidence>
<dbReference type="PANTHER" id="PTHR30419">
    <property type="entry name" value="HTH-TYPE TRANSCRIPTIONAL REGULATOR YBHD"/>
    <property type="match status" value="1"/>
</dbReference>
<proteinExistence type="inferred from homology"/>
<organism evidence="7 8">
    <name type="scientific">Ramlibacter terrae</name>
    <dbReference type="NCBI Taxonomy" id="2732511"/>
    <lineage>
        <taxon>Bacteria</taxon>
        <taxon>Pseudomonadati</taxon>
        <taxon>Pseudomonadota</taxon>
        <taxon>Betaproteobacteria</taxon>
        <taxon>Burkholderiales</taxon>
        <taxon>Comamonadaceae</taxon>
        <taxon>Ramlibacter</taxon>
    </lineage>
</organism>
<feature type="region of interest" description="Disordered" evidence="5">
    <location>
        <begin position="298"/>
        <end position="362"/>
    </location>
</feature>
<keyword evidence="3" id="KW-0238">DNA-binding</keyword>
<keyword evidence="4" id="KW-0804">Transcription</keyword>
<evidence type="ECO:0000256" key="2">
    <source>
        <dbReference type="ARBA" id="ARBA00023015"/>
    </source>
</evidence>
<dbReference type="InterPro" id="IPR005119">
    <property type="entry name" value="LysR_subst-bd"/>
</dbReference>
<dbReference type="InterPro" id="IPR050950">
    <property type="entry name" value="HTH-type_LysR_regulators"/>
</dbReference>
<dbReference type="SUPFAM" id="SSF53850">
    <property type="entry name" value="Periplasmic binding protein-like II"/>
    <property type="match status" value="1"/>
</dbReference>
<accession>A0ABX6NZM5</accession>
<keyword evidence="8" id="KW-1185">Reference proteome</keyword>
<dbReference type="SUPFAM" id="SSF46785">
    <property type="entry name" value="Winged helix' DNA-binding domain"/>
    <property type="match status" value="1"/>
</dbReference>
<gene>
    <name evidence="7" type="ORF">HK414_00185</name>
</gene>
<dbReference type="Gene3D" id="1.10.10.10">
    <property type="entry name" value="Winged helix-like DNA-binding domain superfamily/Winged helix DNA-binding domain"/>
    <property type="match status" value="1"/>
</dbReference>
<dbReference type="Pfam" id="PF00126">
    <property type="entry name" value="HTH_1"/>
    <property type="match status" value="1"/>
</dbReference>
<dbReference type="CDD" id="cd05466">
    <property type="entry name" value="PBP2_LTTR_substrate"/>
    <property type="match status" value="1"/>
</dbReference>
<sequence length="362" mass="39670">MQLATIPAQGSISKASQHLHLTQPTLTHNMQVLEMQVGGKLFDRSRFGVRSTPLGEMLAREGRAIVRRLEDAREISARHRTGLRGTVRLGAGPLIGAALLPRITQALLQRLPDIHLSVQSDRPHLLVDQLVDGRHDLVIAPSWLDQPPSGFERFLLVRDDLGVFCGTSHPLAAEGVLAPGASHAHKWISLGTSSPFDKAVRDMLEEAGVGTPRTEITIWAKRSRCCRCWRRACTSRCCHATRCACCSGTSRSPSWRCPCPRRHATSTCGARPRCWTTRCSGRSARTCWRARRARWTVRRPRSASPPRSGTRSRPAPAGARRSARTGCARRNGRPRHPACTARRRRSSASGPPPAARSSAAAG</sequence>
<evidence type="ECO:0000313" key="7">
    <source>
        <dbReference type="EMBL" id="QJW83247.1"/>
    </source>
</evidence>
<evidence type="ECO:0000313" key="8">
    <source>
        <dbReference type="Proteomes" id="UP000500826"/>
    </source>
</evidence>
<evidence type="ECO:0000256" key="3">
    <source>
        <dbReference type="ARBA" id="ARBA00023125"/>
    </source>
</evidence>
<protein>
    <submittedName>
        <fullName evidence="7">LysR family transcriptional regulator</fullName>
    </submittedName>
</protein>
<comment type="similarity">
    <text evidence="1">Belongs to the LysR transcriptional regulatory family.</text>
</comment>
<evidence type="ECO:0000256" key="4">
    <source>
        <dbReference type="ARBA" id="ARBA00023163"/>
    </source>
</evidence>
<name>A0ABX6NZM5_9BURK</name>
<dbReference type="EMBL" id="CP053418">
    <property type="protein sequence ID" value="QJW83247.1"/>
    <property type="molecule type" value="Genomic_DNA"/>
</dbReference>
<evidence type="ECO:0000256" key="5">
    <source>
        <dbReference type="SAM" id="MobiDB-lite"/>
    </source>
</evidence>
<dbReference type="InterPro" id="IPR000847">
    <property type="entry name" value="LysR_HTH_N"/>
</dbReference>